<sequence length="40" mass="4562">MNESLALILPRTLIITIITLIFIKIHGINRIIIDISVRGY</sequence>
<gene>
    <name evidence="2" type="ORF">MCBB_0474</name>
</gene>
<dbReference type="KEGG" id="mcub:MCBB_0474"/>
<protein>
    <submittedName>
        <fullName evidence="2">Region of a membrane-bound protein predicted to be embedded in the membrane</fullName>
    </submittedName>
</protein>
<keyword evidence="1" id="KW-0472">Membrane</keyword>
<proteinExistence type="predicted"/>
<evidence type="ECO:0000313" key="2">
    <source>
        <dbReference type="EMBL" id="SCG85050.1"/>
    </source>
</evidence>
<keyword evidence="1" id="KW-1133">Transmembrane helix</keyword>
<dbReference type="AlphaFoldDB" id="A0A1D3L0Q8"/>
<keyword evidence="1" id="KW-0812">Transmembrane</keyword>
<keyword evidence="3" id="KW-1185">Reference proteome</keyword>
<dbReference type="Proteomes" id="UP000094707">
    <property type="component" value="Chromosome I"/>
</dbReference>
<evidence type="ECO:0000313" key="3">
    <source>
        <dbReference type="Proteomes" id="UP000094707"/>
    </source>
</evidence>
<evidence type="ECO:0000256" key="1">
    <source>
        <dbReference type="SAM" id="Phobius"/>
    </source>
</evidence>
<feature type="transmembrane region" description="Helical" evidence="1">
    <location>
        <begin position="6"/>
        <end position="23"/>
    </location>
</feature>
<name>A0A1D3L0Q8_9EURY</name>
<organism evidence="2 3">
    <name type="scientific">Methanobacterium congolense</name>
    <dbReference type="NCBI Taxonomy" id="118062"/>
    <lineage>
        <taxon>Archaea</taxon>
        <taxon>Methanobacteriati</taxon>
        <taxon>Methanobacteriota</taxon>
        <taxon>Methanomada group</taxon>
        <taxon>Methanobacteria</taxon>
        <taxon>Methanobacteriales</taxon>
        <taxon>Methanobacteriaceae</taxon>
        <taxon>Methanobacterium</taxon>
    </lineage>
</organism>
<accession>A0A1D3L0Q8</accession>
<dbReference type="EMBL" id="LT607756">
    <property type="protein sequence ID" value="SCG85050.1"/>
    <property type="molecule type" value="Genomic_DNA"/>
</dbReference>
<reference evidence="2 3" key="1">
    <citation type="submission" date="2016-08" db="EMBL/GenBank/DDBJ databases">
        <authorList>
            <person name="Seilhamer J.J."/>
        </authorList>
    </citation>
    <scope>NUCLEOTIDE SEQUENCE [LARGE SCALE GENOMIC DNA]</scope>
    <source>
        <strain evidence="2">Buetzberg</strain>
    </source>
</reference>